<dbReference type="AlphaFoldDB" id="A0A383B5N0"/>
<evidence type="ECO:0000313" key="2">
    <source>
        <dbReference type="EMBL" id="SVE15302.1"/>
    </source>
</evidence>
<proteinExistence type="predicted"/>
<reference evidence="2" key="1">
    <citation type="submission" date="2018-05" db="EMBL/GenBank/DDBJ databases">
        <authorList>
            <person name="Lanie J.A."/>
            <person name="Ng W.-L."/>
            <person name="Kazmierczak K.M."/>
            <person name="Andrzejewski T.M."/>
            <person name="Davidsen T.M."/>
            <person name="Wayne K.J."/>
            <person name="Tettelin H."/>
            <person name="Glass J.I."/>
            <person name="Rusch D."/>
            <person name="Podicherti R."/>
            <person name="Tsui H.-C.T."/>
            <person name="Winkler M.E."/>
        </authorList>
    </citation>
    <scope>NUCLEOTIDE SEQUENCE</scope>
</reference>
<organism evidence="2">
    <name type="scientific">marine metagenome</name>
    <dbReference type="NCBI Taxonomy" id="408172"/>
    <lineage>
        <taxon>unclassified sequences</taxon>
        <taxon>metagenomes</taxon>
        <taxon>ecological metagenomes</taxon>
    </lineage>
</organism>
<sequence>MLIIIACLILLVACSTDSVQKSDYEKLEVQLDKLEEQNQILADALKYNREYVIELEAEYTFNISENKRKILELEKKISELK</sequence>
<feature type="coiled-coil region" evidence="1">
    <location>
        <begin position="17"/>
        <end position="44"/>
    </location>
</feature>
<accession>A0A383B5N0</accession>
<name>A0A383B5N0_9ZZZZ</name>
<keyword evidence="1" id="KW-0175">Coiled coil</keyword>
<protein>
    <submittedName>
        <fullName evidence="2">Uncharacterized protein</fullName>
    </submittedName>
</protein>
<dbReference type="EMBL" id="UINC01197691">
    <property type="protein sequence ID" value="SVE15302.1"/>
    <property type="molecule type" value="Genomic_DNA"/>
</dbReference>
<gene>
    <name evidence="2" type="ORF">METZ01_LOCUS468156</name>
</gene>
<evidence type="ECO:0000256" key="1">
    <source>
        <dbReference type="SAM" id="Coils"/>
    </source>
</evidence>